<feature type="domain" description="LysM" evidence="6">
    <location>
        <begin position="223"/>
        <end position="269"/>
    </location>
</feature>
<evidence type="ECO:0000256" key="3">
    <source>
        <dbReference type="ARBA" id="ARBA00044955"/>
    </source>
</evidence>
<dbReference type="CDD" id="cd00118">
    <property type="entry name" value="LysM"/>
    <property type="match status" value="2"/>
</dbReference>
<dbReference type="SUPFAM" id="SSF54106">
    <property type="entry name" value="LysM domain"/>
    <property type="match status" value="2"/>
</dbReference>
<dbReference type="SMART" id="SM00257">
    <property type="entry name" value="LysM"/>
    <property type="match status" value="2"/>
</dbReference>
<comment type="caution">
    <text evidence="7">The sequence shown here is derived from an EMBL/GenBank/DDBJ whole genome shotgun (WGS) entry which is preliminary data.</text>
</comment>
<evidence type="ECO:0000256" key="4">
    <source>
        <dbReference type="SAM" id="MobiDB-lite"/>
    </source>
</evidence>
<dbReference type="Proteomes" id="UP001396898">
    <property type="component" value="Unassembled WGS sequence"/>
</dbReference>
<organism evidence="7 8">
    <name type="scientific">Apiospora marii</name>
    <dbReference type="NCBI Taxonomy" id="335849"/>
    <lineage>
        <taxon>Eukaryota</taxon>
        <taxon>Fungi</taxon>
        <taxon>Dikarya</taxon>
        <taxon>Ascomycota</taxon>
        <taxon>Pezizomycotina</taxon>
        <taxon>Sordariomycetes</taxon>
        <taxon>Xylariomycetidae</taxon>
        <taxon>Amphisphaeriales</taxon>
        <taxon>Apiosporaceae</taxon>
        <taxon>Apiospora</taxon>
    </lineage>
</organism>
<dbReference type="Gene3D" id="3.10.350.10">
    <property type="entry name" value="LysM domain"/>
    <property type="match status" value="3"/>
</dbReference>
<evidence type="ECO:0000256" key="5">
    <source>
        <dbReference type="SAM" id="SignalP"/>
    </source>
</evidence>
<evidence type="ECO:0000313" key="7">
    <source>
        <dbReference type="EMBL" id="KAK8012877.1"/>
    </source>
</evidence>
<feature type="region of interest" description="Disordered" evidence="4">
    <location>
        <begin position="190"/>
        <end position="213"/>
    </location>
</feature>
<feature type="chain" id="PRO_5045207349" evidence="5">
    <location>
        <begin position="21"/>
        <end position="271"/>
    </location>
</feature>
<keyword evidence="5" id="KW-0732">Signal</keyword>
<comment type="similarity">
    <text evidence="3">Belongs to the secreted LysM effector family.</text>
</comment>
<reference evidence="7 8" key="1">
    <citation type="submission" date="2023-01" db="EMBL/GenBank/DDBJ databases">
        <title>Analysis of 21 Apiospora genomes using comparative genomics revels a genus with tremendous synthesis potential of carbohydrate active enzymes and secondary metabolites.</title>
        <authorList>
            <person name="Sorensen T."/>
        </authorList>
    </citation>
    <scope>NUCLEOTIDE SEQUENCE [LARGE SCALE GENOMIC DNA]</scope>
    <source>
        <strain evidence="7 8">CBS 20057</strain>
    </source>
</reference>
<evidence type="ECO:0000256" key="2">
    <source>
        <dbReference type="ARBA" id="ARBA00023026"/>
    </source>
</evidence>
<gene>
    <name evidence="7" type="ORF">PG991_010252</name>
</gene>
<dbReference type="PANTHER" id="PTHR34997:SF18">
    <property type="entry name" value="LYSM DOMAIN-CONTAINING PROTEIN"/>
    <property type="match status" value="1"/>
</dbReference>
<evidence type="ECO:0000256" key="1">
    <source>
        <dbReference type="ARBA" id="ARBA00022669"/>
    </source>
</evidence>
<evidence type="ECO:0000313" key="8">
    <source>
        <dbReference type="Proteomes" id="UP001396898"/>
    </source>
</evidence>
<dbReference type="EMBL" id="JAQQWI010000015">
    <property type="protein sequence ID" value="KAK8012877.1"/>
    <property type="molecule type" value="Genomic_DNA"/>
</dbReference>
<feature type="compositionally biased region" description="Low complexity" evidence="4">
    <location>
        <begin position="190"/>
        <end position="206"/>
    </location>
</feature>
<protein>
    <submittedName>
        <fullName evidence="7">LysM domain-containing protein</fullName>
    </submittedName>
</protein>
<dbReference type="PROSITE" id="PS51782">
    <property type="entry name" value="LYSM"/>
    <property type="match status" value="3"/>
</dbReference>
<sequence>MHTSNLLVGAAGLIPALVAAQHPAMLKRGIDCAFATSPDRGATCESFAAGWGLSVEELQKLNPGVTCPNIDIARDYCVIGEVTGDPDPTPTTTSKISSTSTTSTTLKTTTSPTTTTGAPAPSNSPAMPGLADDCDKFYKVASGDTCDAIAKKNSITVAQFRSWNSLVDANCSNLWLDYYVCVHTPGAAAPPTTTTTTTTSKAPGPTNSGPQPQMPGIVANCKKFYKVKSGDGCEAIAKANGISLAQFLAYNTAVDSKCSNIWLDYYVCTGV</sequence>
<dbReference type="InterPro" id="IPR018392">
    <property type="entry name" value="LysM"/>
</dbReference>
<dbReference type="PANTHER" id="PTHR34997">
    <property type="entry name" value="AM15"/>
    <property type="match status" value="1"/>
</dbReference>
<accession>A0ABR1RIV9</accession>
<dbReference type="InterPro" id="IPR036779">
    <property type="entry name" value="LysM_dom_sf"/>
</dbReference>
<feature type="domain" description="LysM" evidence="6">
    <location>
        <begin position="34"/>
        <end position="78"/>
    </location>
</feature>
<feature type="compositionally biased region" description="Low complexity" evidence="4">
    <location>
        <begin position="83"/>
        <end position="125"/>
    </location>
</feature>
<proteinExistence type="inferred from homology"/>
<keyword evidence="2" id="KW-0843">Virulence</keyword>
<dbReference type="InterPro" id="IPR052210">
    <property type="entry name" value="LysM1-like"/>
</dbReference>
<feature type="region of interest" description="Disordered" evidence="4">
    <location>
        <begin position="83"/>
        <end position="126"/>
    </location>
</feature>
<keyword evidence="8" id="KW-1185">Reference proteome</keyword>
<evidence type="ECO:0000259" key="6">
    <source>
        <dbReference type="PROSITE" id="PS51782"/>
    </source>
</evidence>
<dbReference type="Pfam" id="PF01476">
    <property type="entry name" value="LysM"/>
    <property type="match status" value="3"/>
</dbReference>
<name>A0ABR1RIV9_9PEZI</name>
<keyword evidence="1" id="KW-0147">Chitin-binding</keyword>
<feature type="signal peptide" evidence="5">
    <location>
        <begin position="1"/>
        <end position="20"/>
    </location>
</feature>
<feature type="domain" description="LysM" evidence="6">
    <location>
        <begin position="136"/>
        <end position="182"/>
    </location>
</feature>